<evidence type="ECO:0000313" key="2">
    <source>
        <dbReference type="EMBL" id="AUI69784.1"/>
    </source>
</evidence>
<evidence type="ECO:0000256" key="1">
    <source>
        <dbReference type="SAM" id="Phobius"/>
    </source>
</evidence>
<gene>
    <name evidence="2" type="ORF">BLE401_14515</name>
</gene>
<organism evidence="2 3">
    <name type="scientific">Beggiatoa leptomitoformis</name>
    <dbReference type="NCBI Taxonomy" id="288004"/>
    <lineage>
        <taxon>Bacteria</taxon>
        <taxon>Pseudomonadati</taxon>
        <taxon>Pseudomonadota</taxon>
        <taxon>Gammaproteobacteria</taxon>
        <taxon>Thiotrichales</taxon>
        <taxon>Thiotrichaceae</taxon>
        <taxon>Beggiatoa</taxon>
    </lineage>
</organism>
<keyword evidence="1" id="KW-1133">Transmembrane helix</keyword>
<accession>A0A2N9YH25</accession>
<dbReference type="EMBL" id="CP018889">
    <property type="protein sequence ID" value="AUI69784.1"/>
    <property type="molecule type" value="Genomic_DNA"/>
</dbReference>
<evidence type="ECO:0000313" key="3">
    <source>
        <dbReference type="Proteomes" id="UP000234271"/>
    </source>
</evidence>
<dbReference type="AlphaFoldDB" id="A0A2N9YH25"/>
<dbReference type="Proteomes" id="UP000234271">
    <property type="component" value="Chromosome"/>
</dbReference>
<keyword evidence="3" id="KW-1185">Reference proteome</keyword>
<reference evidence="3" key="1">
    <citation type="submission" date="2016-12" db="EMBL/GenBank/DDBJ databases">
        <title>Complete Genome Sequence of Beggiatoa leptomitiformis D-401.</title>
        <authorList>
            <person name="Fomenkov A."/>
            <person name="Vincze T."/>
            <person name="Grabovich M."/>
            <person name="Anton B.P."/>
            <person name="Dubinina G."/>
            <person name="Orlova M."/>
            <person name="Belousova E."/>
            <person name="Roberts R.J."/>
        </authorList>
    </citation>
    <scope>NUCLEOTIDE SEQUENCE [LARGE SCALE GENOMIC DNA]</scope>
    <source>
        <strain evidence="3">D-401</strain>
    </source>
</reference>
<keyword evidence="1" id="KW-0812">Transmembrane</keyword>
<dbReference type="RefSeq" id="WP_101539200.1">
    <property type="nucleotide sequence ID" value="NZ_CP018889.2"/>
</dbReference>
<feature type="transmembrane region" description="Helical" evidence="1">
    <location>
        <begin position="12"/>
        <end position="30"/>
    </location>
</feature>
<proteinExistence type="predicted"/>
<feature type="transmembrane region" description="Helical" evidence="1">
    <location>
        <begin position="175"/>
        <end position="195"/>
    </location>
</feature>
<protein>
    <submittedName>
        <fullName evidence="2">Uncharacterized protein</fullName>
    </submittedName>
</protein>
<sequence length="266" mass="30205">MRLNLTLKISFTIILLLSFALGMISLLNYFKYEKTFSSLVQSRFVVLVLDLKNTLENSINLGLSLAEINNTQKIIERIAQQDEQIFSIDIFDQTGALLFSTSMVEVGQIVPDNWLKTQQRLTKEAYWTVTDQDAFIVGVPLINNFGKTVGGVALRSSKAYHQSKVQSMFIQLSKIFFIAISSFGILTILIVFLFFREITRSFAKMSASLQKTADNPSVMHEDGISEKKMNMSELEQHVCEFKDKSEEALAALYQVQQTLKTLEERT</sequence>
<name>A0A2N9YH25_9GAMM</name>
<keyword evidence="1" id="KW-0472">Membrane</keyword>